<keyword evidence="2" id="KW-1185">Reference proteome</keyword>
<gene>
    <name evidence="1" type="ORF">Pyn_14011</name>
</gene>
<dbReference type="EMBL" id="PJQY01002808">
    <property type="protein sequence ID" value="PQM42519.1"/>
    <property type="molecule type" value="Genomic_DNA"/>
</dbReference>
<accession>A0A314V442</accession>
<evidence type="ECO:0000313" key="2">
    <source>
        <dbReference type="Proteomes" id="UP000250321"/>
    </source>
</evidence>
<dbReference type="Proteomes" id="UP000250321">
    <property type="component" value="Unassembled WGS sequence"/>
</dbReference>
<reference evidence="1 2" key="1">
    <citation type="submission" date="2018-02" db="EMBL/GenBank/DDBJ databases">
        <title>Draft genome of wild Prunus yedoensis var. nudiflora.</title>
        <authorList>
            <person name="Baek S."/>
            <person name="Kim J.-H."/>
            <person name="Choi K."/>
            <person name="Kim G.-B."/>
            <person name="Cho A."/>
            <person name="Jang H."/>
            <person name="Shin C.-H."/>
            <person name="Yu H.-J."/>
            <person name="Mun J.-H."/>
        </authorList>
    </citation>
    <scope>NUCLEOTIDE SEQUENCE [LARGE SCALE GENOMIC DNA]</scope>
    <source>
        <strain evidence="2">cv. Jeju island</strain>
        <tissue evidence="1">Leaf</tissue>
    </source>
</reference>
<comment type="caution">
    <text evidence="1">The sequence shown here is derived from an EMBL/GenBank/DDBJ whole genome shotgun (WGS) entry which is preliminary data.</text>
</comment>
<proteinExistence type="predicted"/>
<organism evidence="1 2">
    <name type="scientific">Prunus yedoensis var. nudiflora</name>
    <dbReference type="NCBI Taxonomy" id="2094558"/>
    <lineage>
        <taxon>Eukaryota</taxon>
        <taxon>Viridiplantae</taxon>
        <taxon>Streptophyta</taxon>
        <taxon>Embryophyta</taxon>
        <taxon>Tracheophyta</taxon>
        <taxon>Spermatophyta</taxon>
        <taxon>Magnoliopsida</taxon>
        <taxon>eudicotyledons</taxon>
        <taxon>Gunneridae</taxon>
        <taxon>Pentapetalae</taxon>
        <taxon>rosids</taxon>
        <taxon>fabids</taxon>
        <taxon>Rosales</taxon>
        <taxon>Rosaceae</taxon>
        <taxon>Amygdaloideae</taxon>
        <taxon>Amygdaleae</taxon>
        <taxon>Prunus</taxon>
    </lineage>
</organism>
<evidence type="ECO:0000313" key="1">
    <source>
        <dbReference type="EMBL" id="PQM42519.1"/>
    </source>
</evidence>
<protein>
    <submittedName>
        <fullName evidence="1">Uncharacterized protein</fullName>
    </submittedName>
</protein>
<sequence>MQTLHFQFLLQQQHQNLELFLIIPTSSIPSSAMSSLLSVQFLYPPMLWLIGNDDVVAMEDLANIWVVAGGERKHLRWVGLLALSGCELATSLLASGCLGGWWLWLVSCAWVERCNKEKTIAKGSGLVLPFHAGLNKNT</sequence>
<name>A0A314V442_PRUYE</name>
<dbReference type="AlphaFoldDB" id="A0A314V442"/>